<dbReference type="Proteomes" id="UP001596189">
    <property type="component" value="Unassembled WGS sequence"/>
</dbReference>
<dbReference type="RefSeq" id="WP_345715205.1">
    <property type="nucleotide sequence ID" value="NZ_BAABFP010000002.1"/>
</dbReference>
<dbReference type="EMBL" id="JBHSRD010000004">
    <property type="protein sequence ID" value="MFC6008103.1"/>
    <property type="molecule type" value="Genomic_DNA"/>
</dbReference>
<reference evidence="2" key="1">
    <citation type="journal article" date="2019" name="Int. J. Syst. Evol. Microbiol.">
        <title>The Global Catalogue of Microorganisms (GCM) 10K type strain sequencing project: providing services to taxonomists for standard genome sequencing and annotation.</title>
        <authorList>
            <consortium name="The Broad Institute Genomics Platform"/>
            <consortium name="The Broad Institute Genome Sequencing Center for Infectious Disease"/>
            <person name="Wu L."/>
            <person name="Ma J."/>
        </authorList>
    </citation>
    <scope>NUCLEOTIDE SEQUENCE [LARGE SCALE GENOMIC DNA]</scope>
    <source>
        <strain evidence="2">KACC 14249</strain>
    </source>
</reference>
<accession>A0ABW1JHF3</accession>
<keyword evidence="2" id="KW-1185">Reference proteome</keyword>
<name>A0ABW1JHF3_9ACTN</name>
<proteinExistence type="predicted"/>
<evidence type="ECO:0000313" key="1">
    <source>
        <dbReference type="EMBL" id="MFC6008103.1"/>
    </source>
</evidence>
<protein>
    <submittedName>
        <fullName evidence="1">Uncharacterized protein</fullName>
    </submittedName>
</protein>
<organism evidence="1 2">
    <name type="scientific">Angustibacter luteus</name>
    <dbReference type="NCBI Taxonomy" id="658456"/>
    <lineage>
        <taxon>Bacteria</taxon>
        <taxon>Bacillati</taxon>
        <taxon>Actinomycetota</taxon>
        <taxon>Actinomycetes</taxon>
        <taxon>Kineosporiales</taxon>
        <taxon>Kineosporiaceae</taxon>
    </lineage>
</organism>
<sequence>MGIAARSGQLLTRVGAASLSALGARVVPLPSPVPPSLQHLCATLHRLDDEIARLRVSDRRTPALFHRLQSATRAYDLVLCDTCRAVGVLPPGEAPFNAVARLEIEAGLAAAGVDW</sequence>
<evidence type="ECO:0000313" key="2">
    <source>
        <dbReference type="Proteomes" id="UP001596189"/>
    </source>
</evidence>
<comment type="caution">
    <text evidence="1">The sequence shown here is derived from an EMBL/GenBank/DDBJ whole genome shotgun (WGS) entry which is preliminary data.</text>
</comment>
<gene>
    <name evidence="1" type="ORF">ACFQDO_13290</name>
</gene>